<organism evidence="7 8">
    <name type="scientific">Aphanomyces stellatus</name>
    <dbReference type="NCBI Taxonomy" id="120398"/>
    <lineage>
        <taxon>Eukaryota</taxon>
        <taxon>Sar</taxon>
        <taxon>Stramenopiles</taxon>
        <taxon>Oomycota</taxon>
        <taxon>Saprolegniomycetes</taxon>
        <taxon>Saprolegniales</taxon>
        <taxon>Verrucalvaceae</taxon>
        <taxon>Aphanomyces</taxon>
    </lineage>
</organism>
<dbReference type="PROSITE" id="PS50089">
    <property type="entry name" value="ZF_RING_2"/>
    <property type="match status" value="1"/>
</dbReference>
<dbReference type="Proteomes" id="UP000332933">
    <property type="component" value="Unassembled WGS sequence"/>
</dbReference>
<dbReference type="EMBL" id="VJMH01007387">
    <property type="protein sequence ID" value="KAF0683638.1"/>
    <property type="molecule type" value="Genomic_DNA"/>
</dbReference>
<protein>
    <submittedName>
        <fullName evidence="7">Aste57867_24345 protein</fullName>
    </submittedName>
</protein>
<dbReference type="PANTHER" id="PTHR45969:SF69">
    <property type="entry name" value="FINGER DOMAIN PROTEIN, PUTATIVE (AFU_ORTHOLOGUE AFUA_3G12190)-RELATED"/>
    <property type="match status" value="1"/>
</dbReference>
<dbReference type="Pfam" id="PF13639">
    <property type="entry name" value="zf-RING_2"/>
    <property type="match status" value="1"/>
</dbReference>
<name>A0A485LQ88_9STRA</name>
<dbReference type="PANTHER" id="PTHR45969">
    <property type="entry name" value="RING ZINC FINGER PROTEIN-RELATED"/>
    <property type="match status" value="1"/>
</dbReference>
<dbReference type="GO" id="GO:0035091">
    <property type="term" value="F:phosphatidylinositol binding"/>
    <property type="evidence" value="ECO:0007669"/>
    <property type="project" value="InterPro"/>
</dbReference>
<dbReference type="GO" id="GO:0008270">
    <property type="term" value="F:zinc ion binding"/>
    <property type="evidence" value="ECO:0007669"/>
    <property type="project" value="UniProtKB-KW"/>
</dbReference>
<keyword evidence="8" id="KW-1185">Reference proteome</keyword>
<dbReference type="AlphaFoldDB" id="A0A485LQ88"/>
<dbReference type="GO" id="GO:0016567">
    <property type="term" value="P:protein ubiquitination"/>
    <property type="evidence" value="ECO:0007669"/>
    <property type="project" value="TreeGrafter"/>
</dbReference>
<accession>A0A485LQ88</accession>
<dbReference type="InterPro" id="IPR001841">
    <property type="entry name" value="Znf_RING"/>
</dbReference>
<dbReference type="OrthoDB" id="9984778at2759"/>
<dbReference type="SUPFAM" id="SSF64268">
    <property type="entry name" value="PX domain"/>
    <property type="match status" value="1"/>
</dbReference>
<reference evidence="6" key="2">
    <citation type="submission" date="2019-06" db="EMBL/GenBank/DDBJ databases">
        <title>Genomics analysis of Aphanomyces spp. identifies a new class of oomycete effector associated with host adaptation.</title>
        <authorList>
            <person name="Gaulin E."/>
        </authorList>
    </citation>
    <scope>NUCLEOTIDE SEQUENCE</scope>
    <source>
        <strain evidence="6">CBS 578.67</strain>
    </source>
</reference>
<dbReference type="SUPFAM" id="SSF57850">
    <property type="entry name" value="RING/U-box"/>
    <property type="match status" value="1"/>
</dbReference>
<dbReference type="SMART" id="SM00184">
    <property type="entry name" value="RING"/>
    <property type="match status" value="1"/>
</dbReference>
<evidence type="ECO:0000313" key="7">
    <source>
        <dbReference type="EMBL" id="VFU00985.1"/>
    </source>
</evidence>
<dbReference type="Gene3D" id="3.30.1520.10">
    <property type="entry name" value="Phox-like domain"/>
    <property type="match status" value="1"/>
</dbReference>
<sequence length="243" mass="27217">MPPHNNDVPPSSIVPISNVPPEETLPVSFSGVVWMAHAFIANPRADDFNTTYYLLCLACPVSGRIWLVRNRFSSFHHHRHVLLKLAKHCLPHTRELFSALLTPFPSRYYLEANSARVVAERVSGLKTFANALLWLRGVCMNLVDAPGHPKLVMKQLLTEIEATLEMRTTPPRKDAIVKSSLTGTECAICLQSLGLRSRDEIPSPHRSKPLEMLGLLCGHVFHRGCAARWLIQHLTCPLCRAHV</sequence>
<evidence type="ECO:0000313" key="6">
    <source>
        <dbReference type="EMBL" id="KAF0683638.1"/>
    </source>
</evidence>
<dbReference type="InterPro" id="IPR036871">
    <property type="entry name" value="PX_dom_sf"/>
</dbReference>
<keyword evidence="1" id="KW-0479">Metal-binding</keyword>
<evidence type="ECO:0000313" key="8">
    <source>
        <dbReference type="Proteomes" id="UP000332933"/>
    </source>
</evidence>
<dbReference type="GO" id="GO:0061630">
    <property type="term" value="F:ubiquitin protein ligase activity"/>
    <property type="evidence" value="ECO:0007669"/>
    <property type="project" value="TreeGrafter"/>
</dbReference>
<evidence type="ECO:0000256" key="2">
    <source>
        <dbReference type="ARBA" id="ARBA00022771"/>
    </source>
</evidence>
<keyword evidence="3" id="KW-0862">Zinc</keyword>
<dbReference type="Gene3D" id="3.30.40.10">
    <property type="entry name" value="Zinc/RING finger domain, C3HC4 (zinc finger)"/>
    <property type="match status" value="1"/>
</dbReference>
<dbReference type="InterPro" id="IPR013083">
    <property type="entry name" value="Znf_RING/FYVE/PHD"/>
</dbReference>
<evidence type="ECO:0000256" key="1">
    <source>
        <dbReference type="ARBA" id="ARBA00022723"/>
    </source>
</evidence>
<keyword evidence="2 4" id="KW-0863">Zinc-finger</keyword>
<reference evidence="7 8" key="1">
    <citation type="submission" date="2019-03" db="EMBL/GenBank/DDBJ databases">
        <authorList>
            <person name="Gaulin E."/>
            <person name="Dumas B."/>
        </authorList>
    </citation>
    <scope>NUCLEOTIDE SEQUENCE [LARGE SCALE GENOMIC DNA]</scope>
    <source>
        <strain evidence="7">CBS 568.67</strain>
    </source>
</reference>
<proteinExistence type="predicted"/>
<evidence type="ECO:0000259" key="5">
    <source>
        <dbReference type="PROSITE" id="PS50089"/>
    </source>
</evidence>
<dbReference type="EMBL" id="CAADRA010007413">
    <property type="protein sequence ID" value="VFU00985.1"/>
    <property type="molecule type" value="Genomic_DNA"/>
</dbReference>
<evidence type="ECO:0000256" key="3">
    <source>
        <dbReference type="ARBA" id="ARBA00022833"/>
    </source>
</evidence>
<evidence type="ECO:0000256" key="4">
    <source>
        <dbReference type="PROSITE-ProRule" id="PRU00175"/>
    </source>
</evidence>
<gene>
    <name evidence="7" type="primary">Aste57867_24345</name>
    <name evidence="6" type="ORF">As57867_024269</name>
    <name evidence="7" type="ORF">ASTE57867_24345</name>
</gene>
<feature type="domain" description="RING-type" evidence="5">
    <location>
        <begin position="186"/>
        <end position="240"/>
    </location>
</feature>